<evidence type="ECO:0000256" key="3">
    <source>
        <dbReference type="ARBA" id="ARBA00022722"/>
    </source>
</evidence>
<evidence type="ECO:0000313" key="13">
    <source>
        <dbReference type="EMBL" id="KAK5646842.1"/>
    </source>
</evidence>
<gene>
    <name evidence="13" type="ORF">RI129_005306</name>
</gene>
<dbReference type="GO" id="GO:0016787">
    <property type="term" value="F:hydrolase activity"/>
    <property type="evidence" value="ECO:0007669"/>
    <property type="project" value="UniProtKB-KW"/>
</dbReference>
<dbReference type="CDD" id="cd09876">
    <property type="entry name" value="PIN_Nob1-like"/>
    <property type="match status" value="1"/>
</dbReference>
<feature type="binding site" evidence="9">
    <location>
        <position position="284"/>
    </location>
    <ligand>
        <name>Zn(2+)</name>
        <dbReference type="ChEBI" id="CHEBI:29105"/>
    </ligand>
</feature>
<feature type="binding site" evidence="9">
    <location>
        <position position="296"/>
    </location>
    <ligand>
        <name>Zn(2+)</name>
        <dbReference type="ChEBI" id="CHEBI:29105"/>
    </ligand>
</feature>
<evidence type="ECO:0000256" key="2">
    <source>
        <dbReference type="ARBA" id="ARBA00005858"/>
    </source>
</evidence>
<sequence length="419" mass="47570">MDTAQNVDYLVVDTTGFIQNTALQNIGKHIITCQDVVNEITNKRQLRRLIVLPYDLQIKNVYPESIQVITEFAKKTGDYPCLSATDIKVMALAYQLEKEHVGTNHLNTEPIRRNVNFVTKTQSTPVKADVVGFYDPKNKTDCDEDIVAIEDDDHDHVENGEGESNNLEELDNKLLEKFQTLDCTDENEDDSENVLVSITDQPESTSEDSESDDDNIGWITPSNIKNAKKQLDSEMTEEISVKVACITTDFAMQNVLKQMNLNVATLDGRMIKQLRTFILRCHACFKTTSVMTKVFCPKCGNKTLKRVAVTLDEEGNQQIHINGRRQITGRGKRYSLPTIKGGKHSNNPYLVEDQRFPDQQPTRLAKTKTNPLNDDYIAGFSPFVMRDVTSKSAQLKIRPHSSVKHWMKKNPNEAFRKKK</sequence>
<comment type="function">
    <text evidence="8">May play a role in mRNA degradation.</text>
</comment>
<organism evidence="13 14">
    <name type="scientific">Pyrocoelia pectoralis</name>
    <dbReference type="NCBI Taxonomy" id="417401"/>
    <lineage>
        <taxon>Eukaryota</taxon>
        <taxon>Metazoa</taxon>
        <taxon>Ecdysozoa</taxon>
        <taxon>Arthropoda</taxon>
        <taxon>Hexapoda</taxon>
        <taxon>Insecta</taxon>
        <taxon>Pterygota</taxon>
        <taxon>Neoptera</taxon>
        <taxon>Endopterygota</taxon>
        <taxon>Coleoptera</taxon>
        <taxon>Polyphaga</taxon>
        <taxon>Elateriformia</taxon>
        <taxon>Elateroidea</taxon>
        <taxon>Lampyridae</taxon>
        <taxon>Lampyrinae</taxon>
        <taxon>Pyrocoelia</taxon>
    </lineage>
</organism>
<dbReference type="GO" id="GO:0005737">
    <property type="term" value="C:cytoplasm"/>
    <property type="evidence" value="ECO:0007669"/>
    <property type="project" value="UniProtKB-ARBA"/>
</dbReference>
<comment type="subcellular location">
    <subcellularLocation>
        <location evidence="1 8">Nucleus</location>
    </subcellularLocation>
</comment>
<evidence type="ECO:0000259" key="12">
    <source>
        <dbReference type="Pfam" id="PF17146"/>
    </source>
</evidence>
<dbReference type="InterPro" id="IPR017117">
    <property type="entry name" value="Nob1_euk"/>
</dbReference>
<dbReference type="GO" id="GO:0046872">
    <property type="term" value="F:metal ion binding"/>
    <property type="evidence" value="ECO:0007669"/>
    <property type="project" value="UniProtKB-UniRule"/>
</dbReference>
<evidence type="ECO:0000256" key="10">
    <source>
        <dbReference type="SAM" id="MobiDB-lite"/>
    </source>
</evidence>
<feature type="compositionally biased region" description="Acidic residues" evidence="10">
    <location>
        <begin position="205"/>
        <end position="215"/>
    </location>
</feature>
<evidence type="ECO:0000256" key="1">
    <source>
        <dbReference type="ARBA" id="ARBA00004123"/>
    </source>
</evidence>
<dbReference type="GO" id="GO:0030490">
    <property type="term" value="P:maturation of SSU-rRNA"/>
    <property type="evidence" value="ECO:0007669"/>
    <property type="project" value="TreeGrafter"/>
</dbReference>
<evidence type="ECO:0000256" key="4">
    <source>
        <dbReference type="ARBA" id="ARBA00022723"/>
    </source>
</evidence>
<dbReference type="FunFam" id="3.40.50.1010:FF:000020">
    <property type="entry name" value="20S-pre-rRNA D-site endonuclease NOB1"/>
    <property type="match status" value="1"/>
</dbReference>
<evidence type="ECO:0000256" key="6">
    <source>
        <dbReference type="ARBA" id="ARBA00022833"/>
    </source>
</evidence>
<feature type="domain" description="Ribonuclease PIN" evidence="12">
    <location>
        <begin position="10"/>
        <end position="96"/>
    </location>
</feature>
<dbReference type="InterPro" id="IPR033411">
    <property type="entry name" value="Ribonuclease_PIN"/>
</dbReference>
<keyword evidence="6 8" id="KW-0862">Zinc</keyword>
<dbReference type="PIRSF" id="PIRSF037125">
    <property type="entry name" value="D-site_20S_pre-rRNA_nuclease"/>
    <property type="match status" value="1"/>
</dbReference>
<protein>
    <recommendedName>
        <fullName evidence="8">RNA-binding protein NOB1</fullName>
    </recommendedName>
</protein>
<dbReference type="SUPFAM" id="SSF144206">
    <property type="entry name" value="NOB1 zinc finger-like"/>
    <property type="match status" value="1"/>
</dbReference>
<name>A0AAN7VFG3_9COLE</name>
<keyword evidence="4 8" id="KW-0479">Metal-binding</keyword>
<feature type="domain" description="Nin one binding (NOB1) Zn-ribbon-like" evidence="11">
    <location>
        <begin position="271"/>
        <end position="342"/>
    </location>
</feature>
<dbReference type="InterPro" id="IPR036283">
    <property type="entry name" value="NOB1_Zf-like_sf"/>
</dbReference>
<feature type="region of interest" description="Disordered" evidence="10">
    <location>
        <begin position="198"/>
        <end position="219"/>
    </location>
</feature>
<dbReference type="Gene3D" id="6.20.210.10">
    <property type="entry name" value="Nin one binding (NOB1), Zn-ribbon-like"/>
    <property type="match status" value="1"/>
</dbReference>
<dbReference type="Pfam" id="PF17146">
    <property type="entry name" value="PIN_6"/>
    <property type="match status" value="1"/>
</dbReference>
<dbReference type="InterPro" id="IPR014881">
    <property type="entry name" value="NOB1_Zn-bd"/>
</dbReference>
<dbReference type="GO" id="GO:0031981">
    <property type="term" value="C:nuclear lumen"/>
    <property type="evidence" value="ECO:0007669"/>
    <property type="project" value="UniProtKB-ARBA"/>
</dbReference>
<evidence type="ECO:0000256" key="7">
    <source>
        <dbReference type="ARBA" id="ARBA00023242"/>
    </source>
</evidence>
<evidence type="ECO:0000313" key="14">
    <source>
        <dbReference type="Proteomes" id="UP001329430"/>
    </source>
</evidence>
<keyword evidence="14" id="KW-1185">Reference proteome</keyword>
<dbReference type="GO" id="GO:0004521">
    <property type="term" value="F:RNA endonuclease activity"/>
    <property type="evidence" value="ECO:0007669"/>
    <property type="project" value="UniProtKB-UniRule"/>
</dbReference>
<dbReference type="GO" id="GO:0030688">
    <property type="term" value="C:preribosome, small subunit precursor"/>
    <property type="evidence" value="ECO:0007669"/>
    <property type="project" value="TreeGrafter"/>
</dbReference>
<evidence type="ECO:0000256" key="5">
    <source>
        <dbReference type="ARBA" id="ARBA00022801"/>
    </source>
</evidence>
<dbReference type="InterPro" id="IPR039907">
    <property type="entry name" value="NOB1"/>
</dbReference>
<proteinExistence type="inferred from homology"/>
<dbReference type="AlphaFoldDB" id="A0AAN7VFG3"/>
<keyword evidence="7 8" id="KW-0539">Nucleus</keyword>
<keyword evidence="3" id="KW-0540">Nuclease</keyword>
<dbReference type="PANTHER" id="PTHR12814:SF2">
    <property type="entry name" value="RNA-BINDING PROTEIN NOB1"/>
    <property type="match status" value="1"/>
</dbReference>
<accession>A0AAN7VFG3</accession>
<evidence type="ECO:0000259" key="11">
    <source>
        <dbReference type="Pfam" id="PF08772"/>
    </source>
</evidence>
<comment type="caution">
    <text evidence="13">The sequence shown here is derived from an EMBL/GenBank/DDBJ whole genome shotgun (WGS) entry which is preliminary data.</text>
</comment>
<dbReference type="Proteomes" id="UP001329430">
    <property type="component" value="Chromosome 3"/>
</dbReference>
<dbReference type="EMBL" id="JAVRBK010000003">
    <property type="protein sequence ID" value="KAK5646842.1"/>
    <property type="molecule type" value="Genomic_DNA"/>
</dbReference>
<evidence type="ECO:0000256" key="8">
    <source>
        <dbReference type="PIRNR" id="PIRNR037125"/>
    </source>
</evidence>
<evidence type="ECO:0000256" key="9">
    <source>
        <dbReference type="PIRSR" id="PIRSR037125-1"/>
    </source>
</evidence>
<keyword evidence="5" id="KW-0378">Hydrolase</keyword>
<reference evidence="13 14" key="1">
    <citation type="journal article" date="2024" name="Insects">
        <title>An Improved Chromosome-Level Genome Assembly of the Firefly Pyrocoelia pectoralis.</title>
        <authorList>
            <person name="Fu X."/>
            <person name="Meyer-Rochow V.B."/>
            <person name="Ballantyne L."/>
            <person name="Zhu X."/>
        </authorList>
    </citation>
    <scope>NUCLEOTIDE SEQUENCE [LARGE SCALE GENOMIC DNA]</scope>
    <source>
        <strain evidence="13">XCY_ONT2</strain>
    </source>
</reference>
<dbReference type="Pfam" id="PF08772">
    <property type="entry name" value="Zn_ribbon_NOB1"/>
    <property type="match status" value="1"/>
</dbReference>
<feature type="binding site" evidence="9">
    <location>
        <position position="299"/>
    </location>
    <ligand>
        <name>Zn(2+)</name>
        <dbReference type="ChEBI" id="CHEBI:29105"/>
    </ligand>
</feature>
<comment type="similarity">
    <text evidence="2 8">Belongs to the NOB1 family.</text>
</comment>
<feature type="binding site" evidence="9">
    <location>
        <position position="281"/>
    </location>
    <ligand>
        <name>Zn(2+)</name>
        <dbReference type="ChEBI" id="CHEBI:29105"/>
    </ligand>
</feature>
<dbReference type="Gene3D" id="3.40.50.1010">
    <property type="entry name" value="5'-nuclease"/>
    <property type="match status" value="1"/>
</dbReference>
<dbReference type="PANTHER" id="PTHR12814">
    <property type="entry name" value="RNA-BINDING PROTEIN NOB1"/>
    <property type="match status" value="1"/>
</dbReference>